<proteinExistence type="predicted"/>
<protein>
    <recommendedName>
        <fullName evidence="1">BTB domain-containing protein</fullName>
    </recommendedName>
</protein>
<dbReference type="AlphaFoldDB" id="A0A8J2HX56"/>
<dbReference type="EMBL" id="CAJRGZ010000015">
    <property type="protein sequence ID" value="CAG5146035.1"/>
    <property type="molecule type" value="Genomic_DNA"/>
</dbReference>
<accession>A0A8J2HX56</accession>
<keyword evidence="3" id="KW-1185">Reference proteome</keyword>
<dbReference type="InterPro" id="IPR000210">
    <property type="entry name" value="BTB/POZ_dom"/>
</dbReference>
<dbReference type="CDD" id="cd18186">
    <property type="entry name" value="BTB_POZ_ZBTB_KLHL-like"/>
    <property type="match status" value="1"/>
</dbReference>
<feature type="domain" description="BTB" evidence="1">
    <location>
        <begin position="24"/>
        <end position="91"/>
    </location>
</feature>
<name>A0A8J2HX56_9PLEO</name>
<dbReference type="Gene3D" id="3.30.710.10">
    <property type="entry name" value="Potassium Channel Kv1.1, Chain A"/>
    <property type="match status" value="1"/>
</dbReference>
<evidence type="ECO:0000259" key="1">
    <source>
        <dbReference type="PROSITE" id="PS50097"/>
    </source>
</evidence>
<dbReference type="Pfam" id="PF00651">
    <property type="entry name" value="BTB"/>
    <property type="match status" value="1"/>
</dbReference>
<organism evidence="2 3">
    <name type="scientific">Alternaria atra</name>
    <dbReference type="NCBI Taxonomy" id="119953"/>
    <lineage>
        <taxon>Eukaryota</taxon>
        <taxon>Fungi</taxon>
        <taxon>Dikarya</taxon>
        <taxon>Ascomycota</taxon>
        <taxon>Pezizomycotina</taxon>
        <taxon>Dothideomycetes</taxon>
        <taxon>Pleosporomycetidae</taxon>
        <taxon>Pleosporales</taxon>
        <taxon>Pleosporineae</taxon>
        <taxon>Pleosporaceae</taxon>
        <taxon>Alternaria</taxon>
        <taxon>Alternaria sect. Ulocladioides</taxon>
    </lineage>
</organism>
<evidence type="ECO:0000313" key="3">
    <source>
        <dbReference type="Proteomes" id="UP000676310"/>
    </source>
</evidence>
<dbReference type="RefSeq" id="XP_043165346.1">
    <property type="nucleotide sequence ID" value="XM_043309411.1"/>
</dbReference>
<dbReference type="GeneID" id="67013189"/>
<sequence>MEEKELAPAAFRIPESKNMDFGLTVVTLHIGVTDPGTTFMVHENILRARSVYWEAIFSKYSQKFYTLDDVDAKTFGLYDQLFYPGRIPSKPAFGGFHDDTEYGHLCKLYLFTYKYKDLEAQNIVVDALCARSQESDLFGKAATQEVRDASLPSRQCVELIYKSTGQRLGARRLLIDLYA</sequence>
<evidence type="ECO:0000313" key="2">
    <source>
        <dbReference type="EMBL" id="CAG5146035.1"/>
    </source>
</evidence>
<comment type="caution">
    <text evidence="2">The sequence shown here is derived from an EMBL/GenBank/DDBJ whole genome shotgun (WGS) entry which is preliminary data.</text>
</comment>
<dbReference type="SUPFAM" id="SSF54695">
    <property type="entry name" value="POZ domain"/>
    <property type="match status" value="1"/>
</dbReference>
<dbReference type="Proteomes" id="UP000676310">
    <property type="component" value="Unassembled WGS sequence"/>
</dbReference>
<dbReference type="PROSITE" id="PS50097">
    <property type="entry name" value="BTB"/>
    <property type="match status" value="1"/>
</dbReference>
<reference evidence="2" key="1">
    <citation type="submission" date="2021-05" db="EMBL/GenBank/DDBJ databases">
        <authorList>
            <person name="Stam R."/>
        </authorList>
    </citation>
    <scope>NUCLEOTIDE SEQUENCE</scope>
    <source>
        <strain evidence="2">CS162</strain>
    </source>
</reference>
<dbReference type="OrthoDB" id="1022638at2759"/>
<dbReference type="InterPro" id="IPR011333">
    <property type="entry name" value="SKP1/BTB/POZ_sf"/>
</dbReference>
<gene>
    <name evidence="2" type="ORF">ALTATR162_LOCUS1813</name>
</gene>